<sequence>MNKNKKARFNTPRGLLAKAVGAAALALVAAPASAISIDSGNPDISMRWDNTLKYNLGWRMEGRDNTLANSSGYDTSTLYRDKHDLVTNRFDILSEFDFVYRDAHGFRVSAAGWNDFAYDDEVEFNPAFGGSPYPNNRFTSNVERYYKRGGEILDAFVFTRIDAGDMPINIRAGRHNVYWGESLFTFGDSIAYGQGPLDLRKATSTPGIEAKELFLPQTQLSASMLVNDSVSLAANYFFEWDPHRLPDGGTYLGASNVSLLGGQNLGLPYVGNESSGPYRTPDNRGSWGLNAQIRSDALNGNVGLYYRNFDDRMPFVLLDAVNGVAYNAYAEDVKLYGISYNRLVGSVSVGAELSYRQDAALASVGFGPDIARGNTWHGLVNFIAYVGKTGFFDSAPLQGELTYSRLGSVNSGSRANFAHEDYACTGGIKAGCATDDAWGMNLAFTPTWFQVFPGIDLTMPMNFGYGLKGNSPAPLGATEGSGSWSVGLEADIYAQYTVGLAYTDYFGDWVREEGQVVAANGNALLHDRGWLSLTFKTTF</sequence>
<gene>
    <name evidence="2" type="ORF">ACFOMF_13450</name>
</gene>
<evidence type="ECO:0000313" key="3">
    <source>
        <dbReference type="Proteomes" id="UP001595630"/>
    </source>
</evidence>
<proteinExistence type="predicted"/>
<evidence type="ECO:0000313" key="2">
    <source>
        <dbReference type="EMBL" id="MFC3608787.1"/>
    </source>
</evidence>
<dbReference type="Proteomes" id="UP001595630">
    <property type="component" value="Unassembled WGS sequence"/>
</dbReference>
<keyword evidence="3" id="KW-1185">Reference proteome</keyword>
<feature type="signal peptide" evidence="1">
    <location>
        <begin position="1"/>
        <end position="34"/>
    </location>
</feature>
<keyword evidence="1" id="KW-0732">Signal</keyword>
<organism evidence="2 3">
    <name type="scientific">Stutzerimonas tarimensis</name>
    <dbReference type="NCBI Taxonomy" id="1507735"/>
    <lineage>
        <taxon>Bacteria</taxon>
        <taxon>Pseudomonadati</taxon>
        <taxon>Pseudomonadota</taxon>
        <taxon>Gammaproteobacteria</taxon>
        <taxon>Pseudomonadales</taxon>
        <taxon>Pseudomonadaceae</taxon>
        <taxon>Stutzerimonas</taxon>
    </lineage>
</organism>
<reference evidence="3" key="1">
    <citation type="journal article" date="2019" name="Int. J. Syst. Evol. Microbiol.">
        <title>The Global Catalogue of Microorganisms (GCM) 10K type strain sequencing project: providing services to taxonomists for standard genome sequencing and annotation.</title>
        <authorList>
            <consortium name="The Broad Institute Genomics Platform"/>
            <consortium name="The Broad Institute Genome Sequencing Center for Infectious Disease"/>
            <person name="Wu L."/>
            <person name="Ma J."/>
        </authorList>
    </citation>
    <scope>NUCLEOTIDE SEQUENCE [LARGE SCALE GENOMIC DNA]</scope>
    <source>
        <strain evidence="3">KCTC 42447</strain>
    </source>
</reference>
<name>A0ABV7T726_9GAMM</name>
<accession>A0ABV7T726</accession>
<evidence type="ECO:0000256" key="1">
    <source>
        <dbReference type="SAM" id="SignalP"/>
    </source>
</evidence>
<feature type="chain" id="PRO_5045337361" evidence="1">
    <location>
        <begin position="35"/>
        <end position="539"/>
    </location>
</feature>
<dbReference type="InterPro" id="IPR010727">
    <property type="entry name" value="DUF1302"/>
</dbReference>
<dbReference type="EMBL" id="JBHRXZ010000022">
    <property type="protein sequence ID" value="MFC3608787.1"/>
    <property type="molecule type" value="Genomic_DNA"/>
</dbReference>
<comment type="caution">
    <text evidence="2">The sequence shown here is derived from an EMBL/GenBank/DDBJ whole genome shotgun (WGS) entry which is preliminary data.</text>
</comment>
<dbReference type="RefSeq" id="WP_386365640.1">
    <property type="nucleotide sequence ID" value="NZ_JBHRXZ010000022.1"/>
</dbReference>
<dbReference type="Pfam" id="PF06980">
    <property type="entry name" value="DUF1302"/>
    <property type="match status" value="1"/>
</dbReference>
<protein>
    <submittedName>
        <fullName evidence="2">DUF1302 domain-containing protein</fullName>
    </submittedName>
</protein>